<comment type="caution">
    <text evidence="5">The sequence shown here is derived from an EMBL/GenBank/DDBJ whole genome shotgun (WGS) entry which is preliminary data.</text>
</comment>
<evidence type="ECO:0000313" key="5">
    <source>
        <dbReference type="EMBL" id="TEY33007.1"/>
    </source>
</evidence>
<dbReference type="InterPro" id="IPR021765">
    <property type="entry name" value="UstYa-like"/>
</dbReference>
<name>A0A4Y8CJN8_9HELO</name>
<comment type="similarity">
    <text evidence="3">Belongs to the ustYa family.</text>
</comment>
<keyword evidence="4" id="KW-1133">Transmembrane helix</keyword>
<keyword evidence="2" id="KW-0560">Oxidoreductase</keyword>
<comment type="pathway">
    <text evidence="1">Mycotoxin biosynthesis.</text>
</comment>
<accession>A0A4Y8CJN8</accession>
<keyword evidence="4" id="KW-0472">Membrane</keyword>
<dbReference type="OrthoDB" id="3687641at2759"/>
<dbReference type="Pfam" id="PF11807">
    <property type="entry name" value="UstYa"/>
    <property type="match status" value="1"/>
</dbReference>
<keyword evidence="4" id="KW-0812">Transmembrane</keyword>
<dbReference type="PANTHER" id="PTHR33365:SF11">
    <property type="entry name" value="TAT PATHWAY SIGNAL SEQUENCE"/>
    <property type="match status" value="1"/>
</dbReference>
<reference evidence="5 6" key="1">
    <citation type="submission" date="2017-11" db="EMBL/GenBank/DDBJ databases">
        <title>Comparative genomics of Botrytis spp.</title>
        <authorList>
            <person name="Valero-Jimenez C.A."/>
            <person name="Tapia P."/>
            <person name="Veloso J."/>
            <person name="Silva-Moreno E."/>
            <person name="Staats M."/>
            <person name="Valdes J.H."/>
            <person name="Van Kan J.A.L."/>
        </authorList>
    </citation>
    <scope>NUCLEOTIDE SEQUENCE [LARGE SCALE GENOMIC DNA]</scope>
    <source>
        <strain evidence="5 6">MUCL2830</strain>
    </source>
</reference>
<evidence type="ECO:0000256" key="1">
    <source>
        <dbReference type="ARBA" id="ARBA00004685"/>
    </source>
</evidence>
<sequence>MFAKKTRYTSLDSLNRDSNEEALPGISIAHVRRGIFSFKCVLAILVAVSCSIVSFYVGRRGTQSSQQCESSMSTIPLAIEPKTLTYQRPFADDPALRQDDIWDTMFPNNGSRGGYFSHPTIAPQRSTFSVFHQLHCLHAIREAYYDAVNTSDSRHSHSSHSDMASHTSPAHIRHCIDLIRQGLMCNADTTIEVKDEEINGVRGFGTVHQCRDWSGLVKWTEQTQTKYGVGARPEAV</sequence>
<evidence type="ECO:0008006" key="7">
    <source>
        <dbReference type="Google" id="ProtNLM"/>
    </source>
</evidence>
<proteinExistence type="inferred from homology"/>
<gene>
    <name evidence="5" type="ORF">BOTCAL_0699g00040</name>
</gene>
<dbReference type="GO" id="GO:0043386">
    <property type="term" value="P:mycotoxin biosynthetic process"/>
    <property type="evidence" value="ECO:0007669"/>
    <property type="project" value="InterPro"/>
</dbReference>
<keyword evidence="6" id="KW-1185">Reference proteome</keyword>
<evidence type="ECO:0000256" key="3">
    <source>
        <dbReference type="ARBA" id="ARBA00035112"/>
    </source>
</evidence>
<feature type="transmembrane region" description="Helical" evidence="4">
    <location>
        <begin position="36"/>
        <end position="58"/>
    </location>
</feature>
<dbReference type="STRING" id="38488.A0A4Y8CJN8"/>
<protein>
    <recommendedName>
        <fullName evidence="7">Oxidase ustYa</fullName>
    </recommendedName>
</protein>
<organism evidence="5 6">
    <name type="scientific">Botryotinia calthae</name>
    <dbReference type="NCBI Taxonomy" id="38488"/>
    <lineage>
        <taxon>Eukaryota</taxon>
        <taxon>Fungi</taxon>
        <taxon>Dikarya</taxon>
        <taxon>Ascomycota</taxon>
        <taxon>Pezizomycotina</taxon>
        <taxon>Leotiomycetes</taxon>
        <taxon>Helotiales</taxon>
        <taxon>Sclerotiniaceae</taxon>
        <taxon>Botryotinia</taxon>
    </lineage>
</organism>
<dbReference type="Proteomes" id="UP000297299">
    <property type="component" value="Unassembled WGS sequence"/>
</dbReference>
<dbReference type="GO" id="GO:0016491">
    <property type="term" value="F:oxidoreductase activity"/>
    <property type="evidence" value="ECO:0007669"/>
    <property type="project" value="UniProtKB-KW"/>
</dbReference>
<evidence type="ECO:0000256" key="4">
    <source>
        <dbReference type="SAM" id="Phobius"/>
    </source>
</evidence>
<evidence type="ECO:0000313" key="6">
    <source>
        <dbReference type="Proteomes" id="UP000297299"/>
    </source>
</evidence>
<dbReference type="PANTHER" id="PTHR33365">
    <property type="entry name" value="YALI0B05434P"/>
    <property type="match status" value="1"/>
</dbReference>
<dbReference type="EMBL" id="PHWZ01000695">
    <property type="protein sequence ID" value="TEY33007.1"/>
    <property type="molecule type" value="Genomic_DNA"/>
</dbReference>
<dbReference type="AlphaFoldDB" id="A0A4Y8CJN8"/>
<evidence type="ECO:0000256" key="2">
    <source>
        <dbReference type="ARBA" id="ARBA00023002"/>
    </source>
</evidence>